<dbReference type="PANTHER" id="PTHR31225:SF221">
    <property type="entry name" value="(-)-GERMACRENE D SYNTHASE"/>
    <property type="match status" value="1"/>
</dbReference>
<dbReference type="InterPro" id="IPR034741">
    <property type="entry name" value="Terpene_cyclase-like_1_C"/>
</dbReference>
<dbReference type="InterPro" id="IPR008930">
    <property type="entry name" value="Terpenoid_cyclase/PrenylTrfase"/>
</dbReference>
<comment type="cofactor">
    <cofactor evidence="1">
        <name>Mg(2+)</name>
        <dbReference type="ChEBI" id="CHEBI:18420"/>
    </cofactor>
</comment>
<evidence type="ECO:0000313" key="8">
    <source>
        <dbReference type="EMBL" id="KAL0399289.1"/>
    </source>
</evidence>
<dbReference type="Gene3D" id="1.50.10.130">
    <property type="entry name" value="Terpene synthase, N-terminal domain"/>
    <property type="match status" value="1"/>
</dbReference>
<dbReference type="InterPro" id="IPR050148">
    <property type="entry name" value="Terpene_synthase-like"/>
</dbReference>
<dbReference type="AlphaFoldDB" id="A0AAW2T4C6"/>
<dbReference type="InterPro" id="IPR001906">
    <property type="entry name" value="Terpene_synth_N"/>
</dbReference>
<evidence type="ECO:0000259" key="6">
    <source>
        <dbReference type="Pfam" id="PF01397"/>
    </source>
</evidence>
<dbReference type="InterPro" id="IPR005630">
    <property type="entry name" value="Terpene_synthase_metal-bd"/>
</dbReference>
<evidence type="ECO:0000256" key="5">
    <source>
        <dbReference type="ARBA" id="ARBA00023239"/>
    </source>
</evidence>
<dbReference type="SFLD" id="SFLDG01019">
    <property type="entry name" value="Terpene_Cyclase_Like_1_C_Termi"/>
    <property type="match status" value="1"/>
</dbReference>
<sequence length="530" mass="61314">MEFCSSNSPENLNLDDVRRSEVSVEEEKELQRQRELVKEALARVPDHSSQKLELIDSIQRLGVSYHFEEDIDKSLQCMHDTFLECSSEDNDLRTVALRFRLLRQQGYRVTCDVFNKFIDGEGNFKVSLTKDVEGMLELYEAAHFGVDGEDVLDRALHFSSSHLQSLAPNMTGSRSALVNEALKFPIRKNLTRLGARKFIAVYQEDESHNEILLNFAKLDFNIVQKIHQKELCELTRWWKDLDFKNKLPFVRDRMVECYFWALGVYFEPEYQVARKILAKVIVLASTVDDIYDVYGTLDELKAFTHAIQRWNIDASEQLPPYMRICYKALLDAYIEMEELEETERPYKTNYSKKEMQKLIECYFEEAKWLYNNHIPTLQEYMKVAIRSGGYIMLELTSLVGMGNLATKEDCDWVSGEPVIVEASSIIARLMDDMAGHGLETKISAVGCYMSQNGASREEAFEEFQKQVSKAWKDINEECLRPTAVSVPILVRILNATRFIYLIYQDEDGYTNTNTMIKNLIKSVLIQPVPI</sequence>
<keyword evidence="4" id="KW-0479">Metal-binding</keyword>
<comment type="pathway">
    <text evidence="2">Secondary metabolite biosynthesis; terpenoid biosynthesis.</text>
</comment>
<evidence type="ECO:0000256" key="4">
    <source>
        <dbReference type="ARBA" id="ARBA00022723"/>
    </source>
</evidence>
<dbReference type="Pfam" id="PF03936">
    <property type="entry name" value="Terpene_synth_C"/>
    <property type="match status" value="1"/>
</dbReference>
<feature type="domain" description="Terpene synthase metal-binding" evidence="7">
    <location>
        <begin position="239"/>
        <end position="473"/>
    </location>
</feature>
<proteinExistence type="inferred from homology"/>
<dbReference type="SFLD" id="SFLDS00005">
    <property type="entry name" value="Isoprenoid_Synthase_Type_I"/>
    <property type="match status" value="1"/>
</dbReference>
<keyword evidence="5" id="KW-0456">Lyase</keyword>
<dbReference type="SUPFAM" id="SSF48239">
    <property type="entry name" value="Terpenoid cyclases/Protein prenyltransferases"/>
    <property type="match status" value="1"/>
</dbReference>
<dbReference type="InterPro" id="IPR044814">
    <property type="entry name" value="Terpene_cyclase_plant_C1"/>
</dbReference>
<evidence type="ECO:0000256" key="3">
    <source>
        <dbReference type="ARBA" id="ARBA00006333"/>
    </source>
</evidence>
<accession>A0AAW2T4C6</accession>
<dbReference type="SUPFAM" id="SSF48576">
    <property type="entry name" value="Terpenoid synthases"/>
    <property type="match status" value="1"/>
</dbReference>
<evidence type="ECO:0000256" key="1">
    <source>
        <dbReference type="ARBA" id="ARBA00001946"/>
    </source>
</evidence>
<dbReference type="Pfam" id="PF01397">
    <property type="entry name" value="Terpene_synth"/>
    <property type="match status" value="1"/>
</dbReference>
<dbReference type="Gene3D" id="1.10.600.10">
    <property type="entry name" value="Farnesyl Diphosphate Synthase"/>
    <property type="match status" value="1"/>
</dbReference>
<evidence type="ECO:0000256" key="2">
    <source>
        <dbReference type="ARBA" id="ARBA00004721"/>
    </source>
</evidence>
<name>A0AAW2T4C6_SESRA</name>
<organism evidence="8">
    <name type="scientific">Sesamum radiatum</name>
    <name type="common">Black benniseed</name>
    <dbReference type="NCBI Taxonomy" id="300843"/>
    <lineage>
        <taxon>Eukaryota</taxon>
        <taxon>Viridiplantae</taxon>
        <taxon>Streptophyta</taxon>
        <taxon>Embryophyta</taxon>
        <taxon>Tracheophyta</taxon>
        <taxon>Spermatophyta</taxon>
        <taxon>Magnoliopsida</taxon>
        <taxon>eudicotyledons</taxon>
        <taxon>Gunneridae</taxon>
        <taxon>Pentapetalae</taxon>
        <taxon>asterids</taxon>
        <taxon>lamiids</taxon>
        <taxon>Lamiales</taxon>
        <taxon>Pedaliaceae</taxon>
        <taxon>Sesamum</taxon>
    </lineage>
</organism>
<dbReference type="InterPro" id="IPR008949">
    <property type="entry name" value="Isoprenoid_synthase_dom_sf"/>
</dbReference>
<feature type="domain" description="Terpene synthase N-terminal" evidence="6">
    <location>
        <begin position="25"/>
        <end position="178"/>
    </location>
</feature>
<dbReference type="PANTHER" id="PTHR31225">
    <property type="entry name" value="OS04G0344100 PROTEIN-RELATED"/>
    <property type="match status" value="1"/>
</dbReference>
<protein>
    <submittedName>
        <fullName evidence="8">Beta-caryophyllene synthase</fullName>
    </submittedName>
</protein>
<gene>
    <name evidence="8" type="ORF">Sradi_2272200</name>
</gene>
<evidence type="ECO:0000259" key="7">
    <source>
        <dbReference type="Pfam" id="PF03936"/>
    </source>
</evidence>
<dbReference type="CDD" id="cd00684">
    <property type="entry name" value="Terpene_cyclase_plant_C1"/>
    <property type="match status" value="1"/>
</dbReference>
<dbReference type="EMBL" id="JACGWJ010000009">
    <property type="protein sequence ID" value="KAL0399289.1"/>
    <property type="molecule type" value="Genomic_DNA"/>
</dbReference>
<dbReference type="FunFam" id="1.50.10.130:FF:000001">
    <property type="entry name" value="Isoprene synthase, chloroplastic"/>
    <property type="match status" value="1"/>
</dbReference>
<dbReference type="FunFam" id="1.10.600.10:FF:000007">
    <property type="entry name" value="Isoprene synthase, chloroplastic"/>
    <property type="match status" value="1"/>
</dbReference>
<reference evidence="8" key="2">
    <citation type="journal article" date="2024" name="Plant">
        <title>Genomic evolution and insights into agronomic trait innovations of Sesamum species.</title>
        <authorList>
            <person name="Miao H."/>
            <person name="Wang L."/>
            <person name="Qu L."/>
            <person name="Liu H."/>
            <person name="Sun Y."/>
            <person name="Le M."/>
            <person name="Wang Q."/>
            <person name="Wei S."/>
            <person name="Zheng Y."/>
            <person name="Lin W."/>
            <person name="Duan Y."/>
            <person name="Cao H."/>
            <person name="Xiong S."/>
            <person name="Wang X."/>
            <person name="Wei L."/>
            <person name="Li C."/>
            <person name="Ma Q."/>
            <person name="Ju M."/>
            <person name="Zhao R."/>
            <person name="Li G."/>
            <person name="Mu C."/>
            <person name="Tian Q."/>
            <person name="Mei H."/>
            <person name="Zhang T."/>
            <person name="Gao T."/>
            <person name="Zhang H."/>
        </authorList>
    </citation>
    <scope>NUCLEOTIDE SEQUENCE</scope>
    <source>
        <strain evidence="8">G02</strain>
    </source>
</reference>
<dbReference type="GO" id="GO:0000287">
    <property type="term" value="F:magnesium ion binding"/>
    <property type="evidence" value="ECO:0007669"/>
    <property type="project" value="InterPro"/>
</dbReference>
<dbReference type="GO" id="GO:0016102">
    <property type="term" value="P:diterpenoid biosynthetic process"/>
    <property type="evidence" value="ECO:0007669"/>
    <property type="project" value="InterPro"/>
</dbReference>
<dbReference type="GO" id="GO:0010333">
    <property type="term" value="F:terpene synthase activity"/>
    <property type="evidence" value="ECO:0007669"/>
    <property type="project" value="InterPro"/>
</dbReference>
<reference evidence="8" key="1">
    <citation type="submission" date="2020-06" db="EMBL/GenBank/DDBJ databases">
        <authorList>
            <person name="Li T."/>
            <person name="Hu X."/>
            <person name="Zhang T."/>
            <person name="Song X."/>
            <person name="Zhang H."/>
            <person name="Dai N."/>
            <person name="Sheng W."/>
            <person name="Hou X."/>
            <person name="Wei L."/>
        </authorList>
    </citation>
    <scope>NUCLEOTIDE SEQUENCE</scope>
    <source>
        <strain evidence="8">G02</strain>
        <tissue evidence="8">Leaf</tissue>
    </source>
</reference>
<dbReference type="InterPro" id="IPR036965">
    <property type="entry name" value="Terpene_synth_N_sf"/>
</dbReference>
<comment type="caution">
    <text evidence="8">The sequence shown here is derived from an EMBL/GenBank/DDBJ whole genome shotgun (WGS) entry which is preliminary data.</text>
</comment>
<comment type="similarity">
    <text evidence="3">Belongs to the terpene synthase family.</text>
</comment>